<name>A0A367FE15_9ACTN</name>
<dbReference type="InterPro" id="IPR003961">
    <property type="entry name" value="FN3_dom"/>
</dbReference>
<dbReference type="CDD" id="cd00063">
    <property type="entry name" value="FN3"/>
    <property type="match status" value="1"/>
</dbReference>
<dbReference type="PANTHER" id="PTHR43037:SF1">
    <property type="entry name" value="BLL1128 PROTEIN"/>
    <property type="match status" value="1"/>
</dbReference>
<accession>A0A367FE15</accession>
<sequence>MIRPRSLAAPRSRLLLLALLAALVAALGVAQVPGPARAASLTAVSGFGSNPGNLSMYSYRPDGLPSNAPLVVAMHGCTQNATDYFGHSGWQKYADLWRFALVLPEQKSGNNGQSCFNWFLPGDTSRGQGEALSVKQMVDYAVANYGADRSRVYVTGLSAGGAMTSVMLATYPDVFAGGAVMSGIAYGCGTDTTSGVLCLSQNKGYTPQKWGDLVRAAYPGYSGPRPRVAVWQGTSDTTVYPFNADQLRDQWTNVFGLSQTPTSTSGLPGGTTLKEYADGTGKAAVKVYTISGMAHGLPVSPGSAADQCGSTGQYYLSTICSSYYVATTWGLNGGGTQPPPALPAPTGLTVTGTTTTSVSLSWNAVSGASGYNVYRNGAKVTASPASGTTYTDSGLTSGTSYTYAVSAVTSSGAEGARSGTVTATTTGSGGACVTASNYAHTVAGRAYASFGYTYALGSNQAMGLWNVMVTHTLRQTGTNYWVIADGQC</sequence>
<dbReference type="Gene3D" id="2.60.40.10">
    <property type="entry name" value="Immunoglobulins"/>
    <property type="match status" value="1"/>
</dbReference>
<dbReference type="NCBIfam" id="TIGR01840">
    <property type="entry name" value="esterase_phb"/>
    <property type="match status" value="1"/>
</dbReference>
<dbReference type="SUPFAM" id="SSF53474">
    <property type="entry name" value="alpha/beta-Hydrolases"/>
    <property type="match status" value="2"/>
</dbReference>
<dbReference type="EMBL" id="QOIL01000015">
    <property type="protein sequence ID" value="RCG27830.1"/>
    <property type="molecule type" value="Genomic_DNA"/>
</dbReference>
<dbReference type="Gene3D" id="3.40.50.1820">
    <property type="entry name" value="alpha/beta hydrolase"/>
    <property type="match status" value="1"/>
</dbReference>
<dbReference type="InterPro" id="IPR036116">
    <property type="entry name" value="FN3_sf"/>
</dbReference>
<keyword evidence="7" id="KW-1185">Reference proteome</keyword>
<dbReference type="InterPro" id="IPR010126">
    <property type="entry name" value="Esterase_phb"/>
</dbReference>
<keyword evidence="1" id="KW-0732">Signal</keyword>
<dbReference type="SMART" id="SM00060">
    <property type="entry name" value="FN3"/>
    <property type="match status" value="1"/>
</dbReference>
<dbReference type="InterPro" id="IPR050955">
    <property type="entry name" value="Plant_Biomass_Hydrol_Est"/>
</dbReference>
<dbReference type="GO" id="GO:0005576">
    <property type="term" value="C:extracellular region"/>
    <property type="evidence" value="ECO:0007669"/>
    <property type="project" value="InterPro"/>
</dbReference>
<comment type="caution">
    <text evidence="6">The sequence shown here is derived from an EMBL/GenBank/DDBJ whole genome shotgun (WGS) entry which is preliminary data.</text>
</comment>
<keyword evidence="3" id="KW-0326">Glycosidase</keyword>
<dbReference type="PANTHER" id="PTHR43037">
    <property type="entry name" value="UNNAMED PRODUCT-RELATED"/>
    <property type="match status" value="1"/>
</dbReference>
<keyword evidence="2" id="KW-0378">Hydrolase</keyword>
<evidence type="ECO:0000259" key="5">
    <source>
        <dbReference type="PROSITE" id="PS50853"/>
    </source>
</evidence>
<keyword evidence="4" id="KW-0624">Polysaccharide degradation</keyword>
<dbReference type="PROSITE" id="PS50853">
    <property type="entry name" value="FN3"/>
    <property type="match status" value="1"/>
</dbReference>
<dbReference type="Pfam" id="PF00041">
    <property type="entry name" value="fn3"/>
    <property type="match status" value="1"/>
</dbReference>
<evidence type="ECO:0000313" key="7">
    <source>
        <dbReference type="Proteomes" id="UP000253094"/>
    </source>
</evidence>
<dbReference type="OrthoDB" id="9767239at2"/>
<dbReference type="GO" id="GO:0016798">
    <property type="term" value="F:hydrolase activity, acting on glycosyl bonds"/>
    <property type="evidence" value="ECO:0007669"/>
    <property type="project" value="UniProtKB-KW"/>
</dbReference>
<dbReference type="Proteomes" id="UP000253094">
    <property type="component" value="Unassembled WGS sequence"/>
</dbReference>
<gene>
    <name evidence="6" type="ORF">DQ384_25190</name>
</gene>
<evidence type="ECO:0000313" key="6">
    <source>
        <dbReference type="EMBL" id="RCG27830.1"/>
    </source>
</evidence>
<reference evidence="6 7" key="1">
    <citation type="submission" date="2018-06" db="EMBL/GenBank/DDBJ databases">
        <title>Sphaerisporangium craniellae sp. nov., isolated from a marine sponge in the South China Sea.</title>
        <authorList>
            <person name="Li L."/>
        </authorList>
    </citation>
    <scope>NUCLEOTIDE SEQUENCE [LARGE SCALE GENOMIC DNA]</scope>
    <source>
        <strain evidence="6 7">CCTCC AA 208026</strain>
    </source>
</reference>
<evidence type="ECO:0000256" key="1">
    <source>
        <dbReference type="ARBA" id="ARBA00022729"/>
    </source>
</evidence>
<keyword evidence="4" id="KW-0119">Carbohydrate metabolism</keyword>
<dbReference type="InterPro" id="IPR029058">
    <property type="entry name" value="AB_hydrolase_fold"/>
</dbReference>
<feature type="domain" description="Fibronectin type-III" evidence="5">
    <location>
        <begin position="344"/>
        <end position="428"/>
    </location>
</feature>
<dbReference type="SUPFAM" id="SSF49265">
    <property type="entry name" value="Fibronectin type III"/>
    <property type="match status" value="1"/>
</dbReference>
<evidence type="ECO:0000256" key="4">
    <source>
        <dbReference type="ARBA" id="ARBA00023326"/>
    </source>
</evidence>
<dbReference type="GO" id="GO:0000272">
    <property type="term" value="P:polysaccharide catabolic process"/>
    <property type="evidence" value="ECO:0007669"/>
    <property type="project" value="UniProtKB-KW"/>
</dbReference>
<dbReference type="AlphaFoldDB" id="A0A367FE15"/>
<dbReference type="RefSeq" id="WP_114031355.1">
    <property type="nucleotide sequence ID" value="NZ_QOIL01000015.1"/>
</dbReference>
<protein>
    <submittedName>
        <fullName evidence="6">Esterase</fullName>
    </submittedName>
</protein>
<organism evidence="6 7">
    <name type="scientific">Sphaerisporangium album</name>
    <dbReference type="NCBI Taxonomy" id="509200"/>
    <lineage>
        <taxon>Bacteria</taxon>
        <taxon>Bacillati</taxon>
        <taxon>Actinomycetota</taxon>
        <taxon>Actinomycetes</taxon>
        <taxon>Streptosporangiales</taxon>
        <taxon>Streptosporangiaceae</taxon>
        <taxon>Sphaerisporangium</taxon>
    </lineage>
</organism>
<dbReference type="InterPro" id="IPR013783">
    <property type="entry name" value="Ig-like_fold"/>
</dbReference>
<dbReference type="Pfam" id="PF10503">
    <property type="entry name" value="Esterase_PHB"/>
    <property type="match status" value="1"/>
</dbReference>
<proteinExistence type="predicted"/>
<evidence type="ECO:0000256" key="2">
    <source>
        <dbReference type="ARBA" id="ARBA00022801"/>
    </source>
</evidence>
<evidence type="ECO:0000256" key="3">
    <source>
        <dbReference type="ARBA" id="ARBA00023295"/>
    </source>
</evidence>